<dbReference type="PROSITE" id="PS51318">
    <property type="entry name" value="TAT"/>
    <property type="match status" value="1"/>
</dbReference>
<evidence type="ECO:0000313" key="3">
    <source>
        <dbReference type="EMBL" id="MCQ8186073.1"/>
    </source>
</evidence>
<sequence>MPHFLPTKNRRAALLAAALLAALGSTGTAHSAPYKVSGVVLDGLANPRSIAVGPDGALWVVEAGSGGTGPSIVNDGGETVLFGNTGQVTRVLGGTAAVVASDLPSLAQEGGFAATGANDLAFAPDGTPYVLFGFGADPSLRSVFSGESQGNLFGQLVALEGGGLTAKVDLAAFELTNPDGGGVNSNPYGIAAQGDGFVVTDAGGNTILDVASDGSVSVRAVLPSSANPLPFGPPAYESVPTGIAAGPSGSVIVGELTGFPFPPGEANIYAAAADGSLSVVVSGLTNIIDLALGEDGTIFALELDSDSLIGPEAVGSLYAIDDLGVKTLILSGLVNPTSVAVTADGRILIAENGLSPADGRILELSSVPVPAALPLMAAGLASVMALGRRRRR</sequence>
<dbReference type="SUPFAM" id="SSF63829">
    <property type="entry name" value="Calcium-dependent phosphotriesterase"/>
    <property type="match status" value="1"/>
</dbReference>
<keyword evidence="1" id="KW-0472">Membrane</keyword>
<evidence type="ECO:0000256" key="1">
    <source>
        <dbReference type="SAM" id="Phobius"/>
    </source>
</evidence>
<dbReference type="InterPro" id="IPR048031">
    <property type="entry name" value="ScyD/ScyE-like"/>
</dbReference>
<dbReference type="RefSeq" id="WP_256619968.1">
    <property type="nucleotide sequence ID" value="NZ_JANIBC010000011.1"/>
</dbReference>
<name>A0A9X2LAQ8_9PROT</name>
<evidence type="ECO:0000256" key="2">
    <source>
        <dbReference type="SAM" id="SignalP"/>
    </source>
</evidence>
<dbReference type="InterPro" id="IPR011042">
    <property type="entry name" value="6-blade_b-propeller_TolB-like"/>
</dbReference>
<organism evidence="3 4">
    <name type="scientific">Parvularcula maris</name>
    <dbReference type="NCBI Taxonomy" id="2965077"/>
    <lineage>
        <taxon>Bacteria</taxon>
        <taxon>Pseudomonadati</taxon>
        <taxon>Pseudomonadota</taxon>
        <taxon>Alphaproteobacteria</taxon>
        <taxon>Parvularculales</taxon>
        <taxon>Parvularculaceae</taxon>
        <taxon>Parvularcula</taxon>
    </lineage>
</organism>
<dbReference type="Proteomes" id="UP001142610">
    <property type="component" value="Unassembled WGS sequence"/>
</dbReference>
<reference evidence="3" key="1">
    <citation type="submission" date="2022-07" db="EMBL/GenBank/DDBJ databases">
        <title>Parvularcula maris sp. nov., an algicidal bacterium isolated from seawater.</title>
        <authorList>
            <person name="Li F."/>
        </authorList>
    </citation>
    <scope>NUCLEOTIDE SEQUENCE</scope>
    <source>
        <strain evidence="3">BGMRC 0090</strain>
    </source>
</reference>
<feature type="transmembrane region" description="Helical" evidence="1">
    <location>
        <begin position="367"/>
        <end position="387"/>
    </location>
</feature>
<keyword evidence="2" id="KW-0732">Signal</keyword>
<comment type="caution">
    <text evidence="3">The sequence shown here is derived from an EMBL/GenBank/DDBJ whole genome shotgun (WGS) entry which is preliminary data.</text>
</comment>
<keyword evidence="1" id="KW-0812">Transmembrane</keyword>
<gene>
    <name evidence="3" type="ORF">NOG11_11805</name>
</gene>
<keyword evidence="1" id="KW-1133">Transmembrane helix</keyword>
<dbReference type="EMBL" id="JANIBC010000011">
    <property type="protein sequence ID" value="MCQ8186073.1"/>
    <property type="molecule type" value="Genomic_DNA"/>
</dbReference>
<accession>A0A9X2LAQ8</accession>
<feature type="signal peptide" evidence="2">
    <location>
        <begin position="1"/>
        <end position="31"/>
    </location>
</feature>
<keyword evidence="4" id="KW-1185">Reference proteome</keyword>
<dbReference type="Gene3D" id="2.120.10.30">
    <property type="entry name" value="TolB, C-terminal domain"/>
    <property type="match status" value="1"/>
</dbReference>
<dbReference type="NCBIfam" id="NF033206">
    <property type="entry name" value="ScyE_fam"/>
    <property type="match status" value="1"/>
</dbReference>
<protein>
    <submittedName>
        <fullName evidence="3">ScyD/ScyE family protein</fullName>
    </submittedName>
</protein>
<feature type="chain" id="PRO_5040840116" evidence="2">
    <location>
        <begin position="32"/>
        <end position="392"/>
    </location>
</feature>
<proteinExistence type="predicted"/>
<dbReference type="AlphaFoldDB" id="A0A9X2LAQ8"/>
<evidence type="ECO:0000313" key="4">
    <source>
        <dbReference type="Proteomes" id="UP001142610"/>
    </source>
</evidence>
<dbReference type="InterPro" id="IPR006311">
    <property type="entry name" value="TAT_signal"/>
</dbReference>